<keyword evidence="1" id="KW-0521">NADP</keyword>
<dbReference type="SMART" id="SM00829">
    <property type="entry name" value="PKS_ER"/>
    <property type="match status" value="1"/>
</dbReference>
<dbReference type="InterPro" id="IPR011032">
    <property type="entry name" value="GroES-like_sf"/>
</dbReference>
<evidence type="ECO:0000256" key="2">
    <source>
        <dbReference type="ARBA" id="ARBA00023002"/>
    </source>
</evidence>
<dbReference type="Gene3D" id="3.90.180.10">
    <property type="entry name" value="Medium-chain alcohol dehydrogenases, catalytic domain"/>
    <property type="match status" value="1"/>
</dbReference>
<evidence type="ECO:0000259" key="3">
    <source>
        <dbReference type="SMART" id="SM00829"/>
    </source>
</evidence>
<dbReference type="EMBL" id="VBUT01000003">
    <property type="protein sequence ID" value="TLF79723.1"/>
    <property type="molecule type" value="Genomic_DNA"/>
</dbReference>
<sequence>MTGTGGPEVLVAREVPVPHPGAGEVLIRTEAIPVLYPETLLRSGVFPMAVDLPAVFGFQAAGEVVEIGAGADPSLLGRRVVVETAGAGSYAEFVRAAAHAATPIPEGVSADDAAAAVMSGSVAIALLKAARLTGTETVLVEAGATGVGSYLVQLAGQFGAARVIATAGDTAKRERAGELGAAEVLDHRDEHWTDTLRTVLGDATIDVVFDSLGGSSAARLLDAMTPGSGRMLSYGWLSGTPAQVSASDLLTCGLTLIGCAGPAWLAGLAPHRAEILERVHALAPAVETTLPLEDAAKAHELVESRAPLGKIILRPGANR</sequence>
<gene>
    <name evidence="4" type="ORF">FEK34_09625</name>
</gene>
<feature type="domain" description="Enoyl reductase (ER)" evidence="3">
    <location>
        <begin position="5"/>
        <end position="313"/>
    </location>
</feature>
<comment type="caution">
    <text evidence="4">The sequence shown here is derived from an EMBL/GenBank/DDBJ whole genome shotgun (WGS) entry which is preliminary data.</text>
</comment>
<dbReference type="GO" id="GO:0016651">
    <property type="term" value="F:oxidoreductase activity, acting on NAD(P)H"/>
    <property type="evidence" value="ECO:0007669"/>
    <property type="project" value="TreeGrafter"/>
</dbReference>
<organism evidence="4 5">
    <name type="scientific">Nocardia cyriacigeorgica</name>
    <dbReference type="NCBI Taxonomy" id="135487"/>
    <lineage>
        <taxon>Bacteria</taxon>
        <taxon>Bacillati</taxon>
        <taxon>Actinomycetota</taxon>
        <taxon>Actinomycetes</taxon>
        <taxon>Mycobacteriales</taxon>
        <taxon>Nocardiaceae</taxon>
        <taxon>Nocardia</taxon>
    </lineage>
</organism>
<accession>A0A5R8NVH0</accession>
<evidence type="ECO:0000313" key="4">
    <source>
        <dbReference type="EMBL" id="TLF79723.1"/>
    </source>
</evidence>
<dbReference type="InterPro" id="IPR036291">
    <property type="entry name" value="NAD(P)-bd_dom_sf"/>
</dbReference>
<dbReference type="GO" id="GO:0070402">
    <property type="term" value="F:NADPH binding"/>
    <property type="evidence" value="ECO:0007669"/>
    <property type="project" value="TreeGrafter"/>
</dbReference>
<dbReference type="InterPro" id="IPR013149">
    <property type="entry name" value="ADH-like_C"/>
</dbReference>
<proteinExistence type="predicted"/>
<dbReference type="SUPFAM" id="SSF51735">
    <property type="entry name" value="NAD(P)-binding Rossmann-fold domains"/>
    <property type="match status" value="1"/>
</dbReference>
<reference evidence="4 5" key="1">
    <citation type="submission" date="2019-05" db="EMBL/GenBank/DDBJ databases">
        <title>Genomes sequences of two Nocardia cyriacigeorgica environmental isolates, type strains Nocardia asteroides ATCC 19247 and Nocardia cyriacigeorgica DSM 44484.</title>
        <authorList>
            <person name="Vautrin F."/>
            <person name="Bergeron E."/>
            <person name="Dubost A."/>
            <person name="Abrouk D."/>
            <person name="Rodriguez Nava V."/>
            <person name="Pujic P."/>
        </authorList>
    </citation>
    <scope>NUCLEOTIDE SEQUENCE [LARGE SCALE GENOMIC DNA]</scope>
    <source>
        <strain evidence="4 5">EML 446</strain>
    </source>
</reference>
<protein>
    <submittedName>
        <fullName evidence="4">Zinc-binding dehydrogenase</fullName>
    </submittedName>
</protein>
<dbReference type="Proteomes" id="UP000306378">
    <property type="component" value="Unassembled WGS sequence"/>
</dbReference>
<dbReference type="InterPro" id="IPR013154">
    <property type="entry name" value="ADH-like_N"/>
</dbReference>
<dbReference type="Gene3D" id="3.40.50.720">
    <property type="entry name" value="NAD(P)-binding Rossmann-like Domain"/>
    <property type="match status" value="1"/>
</dbReference>
<dbReference type="InterPro" id="IPR020843">
    <property type="entry name" value="ER"/>
</dbReference>
<keyword evidence="2" id="KW-0560">Oxidoreductase</keyword>
<dbReference type="Pfam" id="PF08240">
    <property type="entry name" value="ADH_N"/>
    <property type="match status" value="1"/>
</dbReference>
<name>A0A5R8NVH0_9NOCA</name>
<dbReference type="Pfam" id="PF00107">
    <property type="entry name" value="ADH_zinc_N"/>
    <property type="match status" value="1"/>
</dbReference>
<dbReference type="AlphaFoldDB" id="A0A5R8NVH0"/>
<dbReference type="PANTHER" id="PTHR48106">
    <property type="entry name" value="QUINONE OXIDOREDUCTASE PIG3-RELATED"/>
    <property type="match status" value="1"/>
</dbReference>
<evidence type="ECO:0000313" key="5">
    <source>
        <dbReference type="Proteomes" id="UP000306378"/>
    </source>
</evidence>
<dbReference type="PANTHER" id="PTHR48106:SF18">
    <property type="entry name" value="QUINONE OXIDOREDUCTASE PIG3"/>
    <property type="match status" value="1"/>
</dbReference>
<dbReference type="SUPFAM" id="SSF50129">
    <property type="entry name" value="GroES-like"/>
    <property type="match status" value="1"/>
</dbReference>
<evidence type="ECO:0000256" key="1">
    <source>
        <dbReference type="ARBA" id="ARBA00022857"/>
    </source>
</evidence>